<dbReference type="Proteomes" id="UP001321014">
    <property type="component" value="Unassembled WGS sequence"/>
</dbReference>
<evidence type="ECO:0000313" key="3">
    <source>
        <dbReference type="Proteomes" id="UP001321014"/>
    </source>
</evidence>
<accession>A0ABT2WSJ3</accession>
<dbReference type="Pfam" id="PF13271">
    <property type="entry name" value="DUF4062"/>
    <property type="match status" value="1"/>
</dbReference>
<evidence type="ECO:0000259" key="1">
    <source>
        <dbReference type="Pfam" id="PF13271"/>
    </source>
</evidence>
<reference evidence="2 3" key="1">
    <citation type="submission" date="2022-10" db="EMBL/GenBank/DDBJ databases">
        <title>Ruegeria sp. nov., isolated from ocean surface water.</title>
        <authorList>
            <person name="He W."/>
            <person name="Wang L."/>
            <person name="Zhang D.-F."/>
        </authorList>
    </citation>
    <scope>NUCLEOTIDE SEQUENCE [LARGE SCALE GENOMIC DNA]</scope>
    <source>
        <strain evidence="2 3">WL0004</strain>
    </source>
</reference>
<dbReference type="EMBL" id="JAOVQN010000013">
    <property type="protein sequence ID" value="MCU9838866.1"/>
    <property type="molecule type" value="Genomic_DNA"/>
</dbReference>
<dbReference type="InterPro" id="IPR025139">
    <property type="entry name" value="DUF4062"/>
</dbReference>
<evidence type="ECO:0000313" key="2">
    <source>
        <dbReference type="EMBL" id="MCU9838866.1"/>
    </source>
</evidence>
<feature type="domain" description="DUF4062" evidence="1">
    <location>
        <begin position="10"/>
        <end position="102"/>
    </location>
</feature>
<gene>
    <name evidence="2" type="ORF">OEZ49_13895</name>
</gene>
<dbReference type="RefSeq" id="WP_263388868.1">
    <property type="nucleotide sequence ID" value="NZ_JAOVQN010000013.1"/>
</dbReference>
<keyword evidence="3" id="KW-1185">Reference proteome</keyword>
<proteinExistence type="predicted"/>
<protein>
    <submittedName>
        <fullName evidence="2">DUF4062 domain-containing protein</fullName>
    </submittedName>
</protein>
<sequence length="393" mass="44351">MSNLVRKITVFLSSPGGLSEERDLVETVCKQLTHDLGNHLGFVLEVLRWETHTRPAAGLSAQDTINKQMGIDYDIYLGILGVRFGTETKKWGSGTEEEFELAYESWRKNSRPEIMFYFSESAPNLSHIDPSDLQKRQIFKKKLEERGVLHFSFPSRASFEHALRKHLTDTVKVILDSHSDSLPQQEYEGSSFNPLQNWTILLENDPAVQVENFLASGGENLRQATKKIESFVDRTGRATRSFSKTYKKMMNSSHQVNAPAMTKSLEEFLASMSNYSRFLISMIPDLDACLSKGLSDFSRGFVVAVEKIPDELHELLDLAAVIESSRQATEETKKSVDDLARTMEPKLDDPPAIRHQKSILYSLIQDFSDLLGRSISAMSNIIGEVSDFTESKV</sequence>
<comment type="caution">
    <text evidence="2">The sequence shown here is derived from an EMBL/GenBank/DDBJ whole genome shotgun (WGS) entry which is preliminary data.</text>
</comment>
<organism evidence="2 3">
    <name type="scientific">Ruegeria marisflavi</name>
    <dbReference type="NCBI Taxonomy" id="2984152"/>
    <lineage>
        <taxon>Bacteria</taxon>
        <taxon>Pseudomonadati</taxon>
        <taxon>Pseudomonadota</taxon>
        <taxon>Alphaproteobacteria</taxon>
        <taxon>Rhodobacterales</taxon>
        <taxon>Roseobacteraceae</taxon>
        <taxon>Ruegeria</taxon>
    </lineage>
</organism>
<name>A0ABT2WSJ3_9RHOB</name>